<evidence type="ECO:0000313" key="7">
    <source>
        <dbReference type="Proteomes" id="UP000054683"/>
    </source>
</evidence>
<dbReference type="Pfam" id="PF00589">
    <property type="entry name" value="Phage_integrase"/>
    <property type="match status" value="1"/>
</dbReference>
<accession>A0A158K0Y2</accession>
<dbReference type="InterPro" id="IPR010998">
    <property type="entry name" value="Integrase_recombinase_N"/>
</dbReference>
<evidence type="ECO:0000256" key="1">
    <source>
        <dbReference type="ARBA" id="ARBA00008857"/>
    </source>
</evidence>
<evidence type="ECO:0000313" key="6">
    <source>
        <dbReference type="EMBL" id="SAL74854.1"/>
    </source>
</evidence>
<keyword evidence="3" id="KW-0238">DNA-binding</keyword>
<dbReference type="Gene3D" id="1.10.150.130">
    <property type="match status" value="1"/>
</dbReference>
<dbReference type="InterPro" id="IPR011010">
    <property type="entry name" value="DNA_brk_join_enz"/>
</dbReference>
<dbReference type="CDD" id="cd00801">
    <property type="entry name" value="INT_P4_C"/>
    <property type="match status" value="1"/>
</dbReference>
<dbReference type="InterPro" id="IPR050808">
    <property type="entry name" value="Phage_Integrase"/>
</dbReference>
<dbReference type="Gene3D" id="3.30.160.390">
    <property type="entry name" value="Integrase, DNA-binding domain"/>
    <property type="match status" value="1"/>
</dbReference>
<dbReference type="Pfam" id="PF22022">
    <property type="entry name" value="Phage_int_M"/>
    <property type="match status" value="1"/>
</dbReference>
<dbReference type="Pfam" id="PF13356">
    <property type="entry name" value="Arm-DNA-bind_3"/>
    <property type="match status" value="1"/>
</dbReference>
<dbReference type="SUPFAM" id="SSF56349">
    <property type="entry name" value="DNA breaking-rejoining enzymes"/>
    <property type="match status" value="1"/>
</dbReference>
<dbReference type="PANTHER" id="PTHR30629">
    <property type="entry name" value="PROPHAGE INTEGRASE"/>
    <property type="match status" value="1"/>
</dbReference>
<dbReference type="AlphaFoldDB" id="A0A158K0Y2"/>
<proteinExistence type="inferred from homology"/>
<keyword evidence="4" id="KW-0233">DNA recombination</keyword>
<dbReference type="InterPro" id="IPR025166">
    <property type="entry name" value="Integrase_DNA_bind_dom"/>
</dbReference>
<evidence type="ECO:0000259" key="5">
    <source>
        <dbReference type="PROSITE" id="PS51898"/>
    </source>
</evidence>
<comment type="similarity">
    <text evidence="1">Belongs to the 'phage' integrase family.</text>
</comment>
<dbReference type="GO" id="GO:0006310">
    <property type="term" value="P:DNA recombination"/>
    <property type="evidence" value="ECO:0007669"/>
    <property type="project" value="UniProtKB-KW"/>
</dbReference>
<gene>
    <name evidence="6" type="ORF">AWB69_09251</name>
</gene>
<dbReference type="InterPro" id="IPR013762">
    <property type="entry name" value="Integrase-like_cat_sf"/>
</dbReference>
<dbReference type="PANTHER" id="PTHR30629:SF2">
    <property type="entry name" value="PROPHAGE INTEGRASE INTS-RELATED"/>
    <property type="match status" value="1"/>
</dbReference>
<dbReference type="InterPro" id="IPR002104">
    <property type="entry name" value="Integrase_catalytic"/>
</dbReference>
<evidence type="ECO:0000256" key="2">
    <source>
        <dbReference type="ARBA" id="ARBA00022908"/>
    </source>
</evidence>
<dbReference type="OrthoDB" id="9775880at2"/>
<organism evidence="6 7">
    <name type="scientific">Caballeronia udeis</name>
    <dbReference type="NCBI Taxonomy" id="1232866"/>
    <lineage>
        <taxon>Bacteria</taxon>
        <taxon>Pseudomonadati</taxon>
        <taxon>Pseudomonadota</taxon>
        <taxon>Betaproteobacteria</taxon>
        <taxon>Burkholderiales</taxon>
        <taxon>Burkholderiaceae</taxon>
        <taxon>Caballeronia</taxon>
    </lineage>
</organism>
<dbReference type="GO" id="GO:0015074">
    <property type="term" value="P:DNA integration"/>
    <property type="evidence" value="ECO:0007669"/>
    <property type="project" value="UniProtKB-KW"/>
</dbReference>
<name>A0A158K0Y2_9BURK</name>
<reference evidence="6 7" key="1">
    <citation type="submission" date="2016-01" db="EMBL/GenBank/DDBJ databases">
        <authorList>
            <person name="Oliw E.H."/>
        </authorList>
    </citation>
    <scope>NUCLEOTIDE SEQUENCE [LARGE SCALE GENOMIC DNA]</scope>
    <source>
        <strain evidence="6">LMG 27134</strain>
    </source>
</reference>
<sequence>MAALTVKGLQAIKATEAGMRLRDGGNLYGDVRRAKDGRITIMFRWRFRYDGKKHDFTCGTWPGVTLAEIRRIRNEAERVLASGVNPNDHDRNERAARQEAVIREIEQRQAKALAEAAKVTVRQLFEMWAEMDLADRNDSGAETKRGFEKDLLPALGDRYAVDITRADVMGVLDRIKGRGALRLANRVLAEIRQMFGFAVIREIVIFDPTSGIQKKHVGGQDKENDRILSDDQIRALSAALKAAELLESTRHAVWLILATTVRIGEIIKAKKTAINLDAGTWRIPPSVAKNKESHVIFLSPFAREHLRKLMELSDSEVWLMPSRSDPDNHVDPKSITKQIADRQLKFYERVAYKKRSANENALVLGEESWSPHDLRRTSATMMQQLGVLPVVIEACLNHREANRMKRVYQRYDYAAEKREAWRLVGERLDSLCN</sequence>
<dbReference type="EMBL" id="FCOK02000174">
    <property type="protein sequence ID" value="SAL74854.1"/>
    <property type="molecule type" value="Genomic_DNA"/>
</dbReference>
<dbReference type="PROSITE" id="PS51898">
    <property type="entry name" value="TYR_RECOMBINASE"/>
    <property type="match status" value="1"/>
</dbReference>
<dbReference type="InterPro" id="IPR038488">
    <property type="entry name" value="Integrase_DNA-bd_sf"/>
</dbReference>
<dbReference type="InterPro" id="IPR053876">
    <property type="entry name" value="Phage_int_M"/>
</dbReference>
<evidence type="ECO:0000256" key="3">
    <source>
        <dbReference type="ARBA" id="ARBA00023125"/>
    </source>
</evidence>
<dbReference type="Proteomes" id="UP000054683">
    <property type="component" value="Unassembled WGS sequence"/>
</dbReference>
<keyword evidence="2" id="KW-0229">DNA integration</keyword>
<dbReference type="GO" id="GO:0003677">
    <property type="term" value="F:DNA binding"/>
    <property type="evidence" value="ECO:0007669"/>
    <property type="project" value="UniProtKB-KW"/>
</dbReference>
<evidence type="ECO:0000256" key="4">
    <source>
        <dbReference type="ARBA" id="ARBA00023172"/>
    </source>
</evidence>
<dbReference type="Gene3D" id="1.10.443.10">
    <property type="entry name" value="Intergrase catalytic core"/>
    <property type="match status" value="1"/>
</dbReference>
<dbReference type="RefSeq" id="WP_062093200.1">
    <property type="nucleotide sequence ID" value="NZ_FCOK02000174.1"/>
</dbReference>
<protein>
    <submittedName>
        <fullName evidence="6">Phage integrase family site specific recombinase</fullName>
    </submittedName>
</protein>
<feature type="domain" description="Tyr recombinase" evidence="5">
    <location>
        <begin position="223"/>
        <end position="422"/>
    </location>
</feature>